<dbReference type="CDD" id="cd00060">
    <property type="entry name" value="FHA"/>
    <property type="match status" value="1"/>
</dbReference>
<protein>
    <submittedName>
        <fullName evidence="4">TIR domain-containing protein</fullName>
    </submittedName>
</protein>
<dbReference type="SUPFAM" id="SSF49879">
    <property type="entry name" value="SMAD/FHA domain"/>
    <property type="match status" value="1"/>
</dbReference>
<dbReference type="PROSITE" id="PS50006">
    <property type="entry name" value="FHA_DOMAIN"/>
    <property type="match status" value="1"/>
</dbReference>
<dbReference type="Pfam" id="PF13676">
    <property type="entry name" value="TIR_2"/>
    <property type="match status" value="1"/>
</dbReference>
<keyword evidence="5" id="KW-1185">Reference proteome</keyword>
<dbReference type="RefSeq" id="WP_235068386.1">
    <property type="nucleotide sequence ID" value="NZ_JAKFGM010000003.1"/>
</dbReference>
<dbReference type="SUPFAM" id="SSF52200">
    <property type="entry name" value="Toll/Interleukin receptor TIR domain"/>
    <property type="match status" value="1"/>
</dbReference>
<evidence type="ECO:0000313" key="4">
    <source>
        <dbReference type="EMBL" id="MCF2515679.1"/>
    </source>
</evidence>
<dbReference type="Proteomes" id="UP001139410">
    <property type="component" value="Unassembled WGS sequence"/>
</dbReference>
<evidence type="ECO:0000259" key="3">
    <source>
        <dbReference type="PROSITE" id="PS50104"/>
    </source>
</evidence>
<gene>
    <name evidence="4" type="ORF">LVY65_11470</name>
</gene>
<feature type="region of interest" description="Disordered" evidence="1">
    <location>
        <begin position="188"/>
        <end position="208"/>
    </location>
</feature>
<dbReference type="AlphaFoldDB" id="A0A9X1TWR1"/>
<accession>A0A9X1TWR1</accession>
<dbReference type="Pfam" id="PF00498">
    <property type="entry name" value="FHA"/>
    <property type="match status" value="1"/>
</dbReference>
<feature type="domain" description="FHA" evidence="2">
    <location>
        <begin position="245"/>
        <end position="294"/>
    </location>
</feature>
<reference evidence="4" key="1">
    <citation type="submission" date="2022-01" db="EMBL/GenBank/DDBJ databases">
        <authorList>
            <person name="Jo J.-H."/>
            <person name="Im W.-T."/>
        </authorList>
    </citation>
    <scope>NUCLEOTIDE SEQUENCE</scope>
    <source>
        <strain evidence="4">G124</strain>
    </source>
</reference>
<dbReference type="InterPro" id="IPR008984">
    <property type="entry name" value="SMAD_FHA_dom_sf"/>
</dbReference>
<evidence type="ECO:0000313" key="5">
    <source>
        <dbReference type="Proteomes" id="UP001139410"/>
    </source>
</evidence>
<dbReference type="Gene3D" id="3.40.50.10140">
    <property type="entry name" value="Toll/interleukin-1 receptor homology (TIR) domain"/>
    <property type="match status" value="1"/>
</dbReference>
<proteinExistence type="predicted"/>
<dbReference type="InterPro" id="IPR050923">
    <property type="entry name" value="Cell_Proc_Reg/RNA_Proc"/>
</dbReference>
<dbReference type="InterPro" id="IPR000253">
    <property type="entry name" value="FHA_dom"/>
</dbReference>
<dbReference type="GO" id="GO:0007165">
    <property type="term" value="P:signal transduction"/>
    <property type="evidence" value="ECO:0007669"/>
    <property type="project" value="InterPro"/>
</dbReference>
<dbReference type="InterPro" id="IPR000157">
    <property type="entry name" value="TIR_dom"/>
</dbReference>
<evidence type="ECO:0000256" key="1">
    <source>
        <dbReference type="SAM" id="MobiDB-lite"/>
    </source>
</evidence>
<name>A0A9X1TWR1_9SPHN</name>
<comment type="caution">
    <text evidence="4">The sequence shown here is derived from an EMBL/GenBank/DDBJ whole genome shotgun (WGS) entry which is preliminary data.</text>
</comment>
<evidence type="ECO:0000259" key="2">
    <source>
        <dbReference type="PROSITE" id="PS50006"/>
    </source>
</evidence>
<organism evidence="4 5">
    <name type="scientific">Sphingomonas cremea</name>
    <dbReference type="NCBI Taxonomy" id="2904799"/>
    <lineage>
        <taxon>Bacteria</taxon>
        <taxon>Pseudomonadati</taxon>
        <taxon>Pseudomonadota</taxon>
        <taxon>Alphaproteobacteria</taxon>
        <taxon>Sphingomonadales</taxon>
        <taxon>Sphingomonadaceae</taxon>
        <taxon>Sphingomonas</taxon>
    </lineage>
</organism>
<dbReference type="SMART" id="SM00240">
    <property type="entry name" value="FHA"/>
    <property type="match status" value="1"/>
</dbReference>
<sequence length="346" mass="38209">MSGPDIFISYSREERPAARHFAESFAKEGFSVWWDAVLRSGETFDEVIEKELRAAKAVVVLWSKRSVASRWVRAEATLADRANKLVPVIIEACDRPIIFELTHAAELADWNGDTADNRWQVLVSDLRRMVGGGEEVAAAVPVVAEPAAKPEPIAVAAPAPAPVERKAANGKSLAAKEDELMQALERLSKSRRTDLSKPTPQEEEHTQFYRRSDEVRLQEGENVHCLQRLDGELPETRYVITPAGLTIGRTAPADVLVPGSAVSRAHCMVELAADKVRVTDLNSTNGTYVDNKRIERSEILAVGSVLRVGNVSFEHEVLTRAEFEGLNDPLNFDREAAPRQARLARS</sequence>
<dbReference type="PROSITE" id="PS50104">
    <property type="entry name" value="TIR"/>
    <property type="match status" value="1"/>
</dbReference>
<dbReference type="Gene3D" id="2.60.200.20">
    <property type="match status" value="1"/>
</dbReference>
<dbReference type="InterPro" id="IPR035897">
    <property type="entry name" value="Toll_tir_struct_dom_sf"/>
</dbReference>
<dbReference type="EMBL" id="JAKFGM010000003">
    <property type="protein sequence ID" value="MCF2515679.1"/>
    <property type="molecule type" value="Genomic_DNA"/>
</dbReference>
<feature type="domain" description="TIR" evidence="3">
    <location>
        <begin position="2"/>
        <end position="130"/>
    </location>
</feature>
<dbReference type="SMART" id="SM00255">
    <property type="entry name" value="TIR"/>
    <property type="match status" value="1"/>
</dbReference>
<dbReference type="PANTHER" id="PTHR23308">
    <property type="entry name" value="NUCLEAR INHIBITOR OF PROTEIN PHOSPHATASE-1"/>
    <property type="match status" value="1"/>
</dbReference>